<dbReference type="SUPFAM" id="SSF54001">
    <property type="entry name" value="Cysteine proteinases"/>
    <property type="match status" value="1"/>
</dbReference>
<dbReference type="Pfam" id="PF08246">
    <property type="entry name" value="Inhibitor_I29"/>
    <property type="match status" value="1"/>
</dbReference>
<comment type="caution">
    <text evidence="2">The sequence shown here is derived from an EMBL/GenBank/DDBJ whole genome shotgun (WGS) entry which is preliminary data.</text>
</comment>
<dbReference type="AlphaFoldDB" id="A0AA39SH45"/>
<reference evidence="2" key="1">
    <citation type="journal article" date="2022" name="Plant J.">
        <title>Strategies of tolerance reflected in two North American maple genomes.</title>
        <authorList>
            <person name="McEvoy S.L."/>
            <person name="Sezen U.U."/>
            <person name="Trouern-Trend A."/>
            <person name="McMahon S.M."/>
            <person name="Schaberg P.G."/>
            <person name="Yang J."/>
            <person name="Wegrzyn J.L."/>
            <person name="Swenson N.G."/>
        </authorList>
    </citation>
    <scope>NUCLEOTIDE SEQUENCE</scope>
    <source>
        <strain evidence="2">NS2018</strain>
    </source>
</reference>
<name>A0AA39SH45_ACESA</name>
<dbReference type="SMART" id="SM00848">
    <property type="entry name" value="Inhibitor_I29"/>
    <property type="match status" value="1"/>
</dbReference>
<dbReference type="EMBL" id="JAUESC010000004">
    <property type="protein sequence ID" value="KAK0597901.1"/>
    <property type="molecule type" value="Genomic_DNA"/>
</dbReference>
<sequence length="150" mass="17025">MIEIPLMKISDEGQYEEYPPICNAHCPSSVALSVQHGPIFSLVYLFSSSSILWARSSTSNLDDDEPLIRQVVSSDNGADDHDLLNVEHHFSVFKTKFGKTYATQEEHDFQFGVFKANHRRAKRHQMLDPSAVHGVTKFSDLTPSNIWIFE</sequence>
<protein>
    <recommendedName>
        <fullName evidence="1">Cathepsin propeptide inhibitor domain-containing protein</fullName>
    </recommendedName>
</protein>
<evidence type="ECO:0000259" key="1">
    <source>
        <dbReference type="SMART" id="SM00848"/>
    </source>
</evidence>
<evidence type="ECO:0000313" key="2">
    <source>
        <dbReference type="EMBL" id="KAK0597901.1"/>
    </source>
</evidence>
<dbReference type="Gene3D" id="1.10.287.2250">
    <property type="match status" value="1"/>
</dbReference>
<feature type="domain" description="Cathepsin propeptide inhibitor" evidence="1">
    <location>
        <begin position="90"/>
        <end position="146"/>
    </location>
</feature>
<organism evidence="2 3">
    <name type="scientific">Acer saccharum</name>
    <name type="common">Sugar maple</name>
    <dbReference type="NCBI Taxonomy" id="4024"/>
    <lineage>
        <taxon>Eukaryota</taxon>
        <taxon>Viridiplantae</taxon>
        <taxon>Streptophyta</taxon>
        <taxon>Embryophyta</taxon>
        <taxon>Tracheophyta</taxon>
        <taxon>Spermatophyta</taxon>
        <taxon>Magnoliopsida</taxon>
        <taxon>eudicotyledons</taxon>
        <taxon>Gunneridae</taxon>
        <taxon>Pentapetalae</taxon>
        <taxon>rosids</taxon>
        <taxon>malvids</taxon>
        <taxon>Sapindales</taxon>
        <taxon>Sapindaceae</taxon>
        <taxon>Hippocastanoideae</taxon>
        <taxon>Acereae</taxon>
        <taxon>Acer</taxon>
    </lineage>
</organism>
<dbReference type="InterPro" id="IPR013201">
    <property type="entry name" value="Prot_inhib_I29"/>
</dbReference>
<dbReference type="Proteomes" id="UP001168877">
    <property type="component" value="Unassembled WGS sequence"/>
</dbReference>
<proteinExistence type="predicted"/>
<reference evidence="2" key="2">
    <citation type="submission" date="2023-06" db="EMBL/GenBank/DDBJ databases">
        <authorList>
            <person name="Swenson N.G."/>
            <person name="Wegrzyn J.L."/>
            <person name="Mcevoy S.L."/>
        </authorList>
    </citation>
    <scope>NUCLEOTIDE SEQUENCE</scope>
    <source>
        <strain evidence="2">NS2018</strain>
        <tissue evidence="2">Leaf</tissue>
    </source>
</reference>
<evidence type="ECO:0000313" key="3">
    <source>
        <dbReference type="Proteomes" id="UP001168877"/>
    </source>
</evidence>
<gene>
    <name evidence="2" type="ORF">LWI29_029630</name>
</gene>
<keyword evidence="3" id="KW-1185">Reference proteome</keyword>
<accession>A0AA39SH45</accession>
<dbReference type="InterPro" id="IPR038765">
    <property type="entry name" value="Papain-like_cys_pep_sf"/>
</dbReference>